<comment type="caution">
    <text evidence="4">The sequence shown here is derived from an EMBL/GenBank/DDBJ whole genome shotgun (WGS) entry which is preliminary data.</text>
</comment>
<evidence type="ECO:0008006" key="5">
    <source>
        <dbReference type="Google" id="ProtNLM"/>
    </source>
</evidence>
<dbReference type="NCBIfam" id="NF000582">
    <property type="entry name" value="PRK00006.1"/>
    <property type="match status" value="1"/>
</dbReference>
<name>A0A0F9DUX1_9ZZZZ</name>
<evidence type="ECO:0000313" key="4">
    <source>
        <dbReference type="EMBL" id="KKL21466.1"/>
    </source>
</evidence>
<dbReference type="Gene3D" id="3.10.129.10">
    <property type="entry name" value="Hotdog Thioesterase"/>
    <property type="match status" value="1"/>
</dbReference>
<keyword evidence="2" id="KW-0963">Cytoplasm</keyword>
<protein>
    <recommendedName>
        <fullName evidence="5">Beta-hydroxyacyl-ACP dehydratase</fullName>
    </recommendedName>
</protein>
<evidence type="ECO:0000256" key="2">
    <source>
        <dbReference type="ARBA" id="ARBA00022490"/>
    </source>
</evidence>
<dbReference type="GO" id="GO:0016829">
    <property type="term" value="F:lyase activity"/>
    <property type="evidence" value="ECO:0007669"/>
    <property type="project" value="UniProtKB-KW"/>
</dbReference>
<dbReference type="FunFam" id="3.10.129.10:FF:000001">
    <property type="entry name" value="3-hydroxyacyl-[acyl-carrier-protein] dehydratase FabZ"/>
    <property type="match status" value="1"/>
</dbReference>
<dbReference type="GO" id="GO:0005737">
    <property type="term" value="C:cytoplasm"/>
    <property type="evidence" value="ECO:0007669"/>
    <property type="project" value="UniProtKB-SubCell"/>
</dbReference>
<proteinExistence type="predicted"/>
<dbReference type="SUPFAM" id="SSF54637">
    <property type="entry name" value="Thioesterase/thiol ester dehydrase-isomerase"/>
    <property type="match status" value="1"/>
</dbReference>
<dbReference type="CDD" id="cd01288">
    <property type="entry name" value="FabZ"/>
    <property type="match status" value="1"/>
</dbReference>
<dbReference type="PANTHER" id="PTHR30272:SF1">
    <property type="entry name" value="3-HYDROXYACYL-[ACYL-CARRIER-PROTEIN] DEHYDRATASE"/>
    <property type="match status" value="1"/>
</dbReference>
<dbReference type="InterPro" id="IPR029069">
    <property type="entry name" value="HotDog_dom_sf"/>
</dbReference>
<dbReference type="Pfam" id="PF07977">
    <property type="entry name" value="FabA"/>
    <property type="match status" value="1"/>
</dbReference>
<comment type="subcellular location">
    <subcellularLocation>
        <location evidence="1">Cytoplasm</location>
    </subcellularLocation>
</comment>
<dbReference type="EMBL" id="LAZR01037721">
    <property type="protein sequence ID" value="KKL21466.1"/>
    <property type="molecule type" value="Genomic_DNA"/>
</dbReference>
<accession>A0A0F9DUX1</accession>
<reference evidence="4" key="1">
    <citation type="journal article" date="2015" name="Nature">
        <title>Complex archaea that bridge the gap between prokaryotes and eukaryotes.</title>
        <authorList>
            <person name="Spang A."/>
            <person name="Saw J.H."/>
            <person name="Jorgensen S.L."/>
            <person name="Zaremba-Niedzwiedzka K."/>
            <person name="Martijn J."/>
            <person name="Lind A.E."/>
            <person name="van Eijk R."/>
            <person name="Schleper C."/>
            <person name="Guy L."/>
            <person name="Ettema T.J."/>
        </authorList>
    </citation>
    <scope>NUCLEOTIDE SEQUENCE</scope>
</reference>
<evidence type="ECO:0000256" key="3">
    <source>
        <dbReference type="ARBA" id="ARBA00023239"/>
    </source>
</evidence>
<dbReference type="InterPro" id="IPR013114">
    <property type="entry name" value="FabA_FabZ"/>
</dbReference>
<keyword evidence="3" id="KW-0456">Lyase</keyword>
<gene>
    <name evidence="4" type="ORF">LCGC14_2445210</name>
</gene>
<evidence type="ECO:0000256" key="1">
    <source>
        <dbReference type="ARBA" id="ARBA00004496"/>
    </source>
</evidence>
<sequence length="122" mass="13759">DRVIQIEENGLVAIKNVTGNEDFFQGHFPDYPVMPGVLQIEAMAQAACLFIIYKYKLQKEPVFFISIDKVKFRGQVIPGDTLRIEIEILRFGGRIARVKGRSFVGEKLVVEAEMAAMAGKRK</sequence>
<dbReference type="AlphaFoldDB" id="A0A0F9DUX1"/>
<dbReference type="PANTHER" id="PTHR30272">
    <property type="entry name" value="3-HYDROXYACYL-[ACYL-CARRIER-PROTEIN] DEHYDRATASE"/>
    <property type="match status" value="1"/>
</dbReference>
<feature type="non-terminal residue" evidence="4">
    <location>
        <position position="1"/>
    </location>
</feature>
<organism evidence="4">
    <name type="scientific">marine sediment metagenome</name>
    <dbReference type="NCBI Taxonomy" id="412755"/>
    <lineage>
        <taxon>unclassified sequences</taxon>
        <taxon>metagenomes</taxon>
        <taxon>ecological metagenomes</taxon>
    </lineage>
</organism>